<gene>
    <name evidence="2" type="ORF">GGQ22_14985</name>
</gene>
<keyword evidence="3" id="KW-1185">Reference proteome</keyword>
<protein>
    <recommendedName>
        <fullName evidence="1">PPM-type phosphatase domain-containing protein</fullName>
    </recommendedName>
</protein>
<name>A0A6I3JEE9_9ACTN</name>
<dbReference type="CDD" id="cd00143">
    <property type="entry name" value="PP2Cc"/>
    <property type="match status" value="1"/>
</dbReference>
<dbReference type="Pfam" id="PF13672">
    <property type="entry name" value="PP2C_2"/>
    <property type="match status" value="1"/>
</dbReference>
<dbReference type="EMBL" id="WLCI01000016">
    <property type="protein sequence ID" value="MTB96378.1"/>
    <property type="molecule type" value="Genomic_DNA"/>
</dbReference>
<dbReference type="PANTHER" id="PTHR47992">
    <property type="entry name" value="PROTEIN PHOSPHATASE"/>
    <property type="match status" value="1"/>
</dbReference>
<dbReference type="AlphaFoldDB" id="A0A6I3JEE9"/>
<dbReference type="SMART" id="SM00332">
    <property type="entry name" value="PP2Cc"/>
    <property type="match status" value="1"/>
</dbReference>
<accession>A0A6I3JEE9</accession>
<dbReference type="InterPro" id="IPR001932">
    <property type="entry name" value="PPM-type_phosphatase-like_dom"/>
</dbReference>
<dbReference type="Gene3D" id="3.60.40.10">
    <property type="entry name" value="PPM-type phosphatase domain"/>
    <property type="match status" value="1"/>
</dbReference>
<sequence length="284" mass="28593">MMWFSGAGATHTGHVRDHNEDSGFLAPCVGLVADGVGGAEAGEVASATVAAAVVGAVLDAGADTPERTLVLGADRARAGIRRAIQQDLTRLGMATTLTVLMCDGERVVLGHVGDSRAYRLRDGALAQLSTDHTYVAHLVATGQLGPEAVGRHPWRNVVLRSVDGDPADQGIDLVPVEAAVGDRFLVCSDGLTDLVPDEEVAELLGAGAPDEAAAALTEAALAAGGRDNVTVVVLDLVDGSVVEGTAVGGTAAEGSGTRLGALVDPVNVVDPGPVRFGSEAASAL</sequence>
<feature type="domain" description="PPM-type phosphatase" evidence="1">
    <location>
        <begin position="6"/>
        <end position="236"/>
    </location>
</feature>
<evidence type="ECO:0000313" key="3">
    <source>
        <dbReference type="Proteomes" id="UP000433406"/>
    </source>
</evidence>
<dbReference type="Proteomes" id="UP000433406">
    <property type="component" value="Unassembled WGS sequence"/>
</dbReference>
<organism evidence="2 3">
    <name type="scientific">Nocardioides marmotae</name>
    <dbReference type="NCBI Taxonomy" id="2663857"/>
    <lineage>
        <taxon>Bacteria</taxon>
        <taxon>Bacillati</taxon>
        <taxon>Actinomycetota</taxon>
        <taxon>Actinomycetes</taxon>
        <taxon>Propionibacteriales</taxon>
        <taxon>Nocardioidaceae</taxon>
        <taxon>Nocardioides</taxon>
    </lineage>
</organism>
<dbReference type="PROSITE" id="PS51746">
    <property type="entry name" value="PPM_2"/>
    <property type="match status" value="1"/>
</dbReference>
<dbReference type="InterPro" id="IPR036457">
    <property type="entry name" value="PPM-type-like_dom_sf"/>
</dbReference>
<dbReference type="GO" id="GO:0004722">
    <property type="term" value="F:protein serine/threonine phosphatase activity"/>
    <property type="evidence" value="ECO:0007669"/>
    <property type="project" value="InterPro"/>
</dbReference>
<proteinExistence type="predicted"/>
<evidence type="ECO:0000313" key="2">
    <source>
        <dbReference type="EMBL" id="MTB96378.1"/>
    </source>
</evidence>
<evidence type="ECO:0000259" key="1">
    <source>
        <dbReference type="PROSITE" id="PS51746"/>
    </source>
</evidence>
<dbReference type="SUPFAM" id="SSF81606">
    <property type="entry name" value="PP2C-like"/>
    <property type="match status" value="1"/>
</dbReference>
<comment type="caution">
    <text evidence="2">The sequence shown here is derived from an EMBL/GenBank/DDBJ whole genome shotgun (WGS) entry which is preliminary data.</text>
</comment>
<dbReference type="InterPro" id="IPR015655">
    <property type="entry name" value="PP2C"/>
</dbReference>
<reference evidence="2 3" key="1">
    <citation type="submission" date="2019-10" db="EMBL/GenBank/DDBJ databases">
        <title>Nocardioides novel species isolated from the excrement of Marmot.</title>
        <authorList>
            <person name="Zhang G."/>
        </authorList>
    </citation>
    <scope>NUCLEOTIDE SEQUENCE [LARGE SCALE GENOMIC DNA]</scope>
    <source>
        <strain evidence="3">zg-579</strain>
    </source>
</reference>
<dbReference type="SMART" id="SM00331">
    <property type="entry name" value="PP2C_SIG"/>
    <property type="match status" value="1"/>
</dbReference>